<dbReference type="NCBIfam" id="TIGR02532">
    <property type="entry name" value="IV_pilin_GFxxxE"/>
    <property type="match status" value="1"/>
</dbReference>
<evidence type="ECO:0000256" key="1">
    <source>
        <dbReference type="SAM" id="Phobius"/>
    </source>
</evidence>
<keyword evidence="1" id="KW-0812">Transmembrane</keyword>
<dbReference type="SUPFAM" id="SSF54523">
    <property type="entry name" value="Pili subunits"/>
    <property type="match status" value="1"/>
</dbReference>
<organism evidence="2 3">
    <name type="scientific">Candidatus Zambryskibacteria bacterium CG22_combo_CG10-13_8_21_14_all_42_17</name>
    <dbReference type="NCBI Taxonomy" id="1975118"/>
    <lineage>
        <taxon>Bacteria</taxon>
        <taxon>Candidatus Zambryskiibacteriota</taxon>
    </lineage>
</organism>
<dbReference type="EMBL" id="PCST01000021">
    <property type="protein sequence ID" value="PIP55697.1"/>
    <property type="molecule type" value="Genomic_DNA"/>
</dbReference>
<accession>A0A2H0BDE1</accession>
<name>A0A2H0BDE1_9BACT</name>
<feature type="transmembrane region" description="Helical" evidence="1">
    <location>
        <begin position="6"/>
        <end position="29"/>
    </location>
</feature>
<dbReference type="InterPro" id="IPR012902">
    <property type="entry name" value="N_methyl_site"/>
</dbReference>
<dbReference type="AlphaFoldDB" id="A0A2H0BDE1"/>
<dbReference type="Gene3D" id="3.30.700.10">
    <property type="entry name" value="Glycoprotein, Type 4 Pilin"/>
    <property type="match status" value="1"/>
</dbReference>
<evidence type="ECO:0000313" key="2">
    <source>
        <dbReference type="EMBL" id="PIP55697.1"/>
    </source>
</evidence>
<gene>
    <name evidence="2" type="ORF">COX06_01890</name>
</gene>
<dbReference type="InterPro" id="IPR045584">
    <property type="entry name" value="Pilin-like"/>
</dbReference>
<sequence>MRNKGFTMIEILFVVAIVSIVSAIVFISLSKLNSTQALRESSALVTSVLNEARSLTISSKSDSQYGVHFEDYGVVLFKGDSYSPIDPTNISTEINSLIGIGNINFSDSGTDIVFKRLTGEALVSGTLELFLKASPETKRVITISNTGLVDSDL</sequence>
<proteinExistence type="predicted"/>
<keyword evidence="1" id="KW-1133">Transmembrane helix</keyword>
<comment type="caution">
    <text evidence="2">The sequence shown here is derived from an EMBL/GenBank/DDBJ whole genome shotgun (WGS) entry which is preliminary data.</text>
</comment>
<evidence type="ECO:0000313" key="3">
    <source>
        <dbReference type="Proteomes" id="UP000229794"/>
    </source>
</evidence>
<reference evidence="2 3" key="1">
    <citation type="submission" date="2017-09" db="EMBL/GenBank/DDBJ databases">
        <title>Depth-based differentiation of microbial function through sediment-hosted aquifers and enrichment of novel symbionts in the deep terrestrial subsurface.</title>
        <authorList>
            <person name="Probst A.J."/>
            <person name="Ladd B."/>
            <person name="Jarett J.K."/>
            <person name="Geller-Mcgrath D.E."/>
            <person name="Sieber C.M."/>
            <person name="Emerson J.B."/>
            <person name="Anantharaman K."/>
            <person name="Thomas B.C."/>
            <person name="Malmstrom R."/>
            <person name="Stieglmeier M."/>
            <person name="Klingl A."/>
            <person name="Woyke T."/>
            <person name="Ryan C.M."/>
            <person name="Banfield J.F."/>
        </authorList>
    </citation>
    <scope>NUCLEOTIDE SEQUENCE [LARGE SCALE GENOMIC DNA]</scope>
    <source>
        <strain evidence="2">CG22_combo_CG10-13_8_21_14_all_42_17</strain>
    </source>
</reference>
<protein>
    <recommendedName>
        <fullName evidence="4">General secretion pathway GspH domain-containing protein</fullName>
    </recommendedName>
</protein>
<evidence type="ECO:0008006" key="4">
    <source>
        <dbReference type="Google" id="ProtNLM"/>
    </source>
</evidence>
<keyword evidence="1" id="KW-0472">Membrane</keyword>
<dbReference type="Pfam" id="PF07963">
    <property type="entry name" value="N_methyl"/>
    <property type="match status" value="1"/>
</dbReference>
<dbReference type="Proteomes" id="UP000229794">
    <property type="component" value="Unassembled WGS sequence"/>
</dbReference>